<dbReference type="AlphaFoldDB" id="H6QT91"/>
<sequence>MAALGSGDVPSPGVAASYDHELFMLGTNWAGSLNLTFRVSIGSAHQFSCRPVVAPEGLRCSSNASEEKLLSSSRMNKQVLPCLVK</sequence>
<accession>H6QT91</accession>
<protein>
    <submittedName>
        <fullName evidence="1">Uncharacterized protein</fullName>
    </submittedName>
</protein>
<dbReference type="VEuPathDB" id="FungiDB:PGTG_22114"/>
<evidence type="ECO:0000313" key="2">
    <source>
        <dbReference type="Proteomes" id="UP000008783"/>
    </source>
</evidence>
<reference evidence="2" key="1">
    <citation type="journal article" date="2011" name="Proc. Natl. Acad. Sci. U.S.A.">
        <title>Obligate biotrophy features unraveled by the genomic analysis of rust fungi.</title>
        <authorList>
            <person name="Duplessis S."/>
            <person name="Cuomo C.A."/>
            <person name="Lin Y.-C."/>
            <person name="Aerts A."/>
            <person name="Tisserant E."/>
            <person name="Veneault-Fourrey C."/>
            <person name="Joly D.L."/>
            <person name="Hacquard S."/>
            <person name="Amselem J."/>
            <person name="Cantarel B.L."/>
            <person name="Chiu R."/>
            <person name="Coutinho P.M."/>
            <person name="Feau N."/>
            <person name="Field M."/>
            <person name="Frey P."/>
            <person name="Gelhaye E."/>
            <person name="Goldberg J."/>
            <person name="Grabherr M.G."/>
            <person name="Kodira C.D."/>
            <person name="Kohler A."/>
            <person name="Kuees U."/>
            <person name="Lindquist E.A."/>
            <person name="Lucas S.M."/>
            <person name="Mago R."/>
            <person name="Mauceli E."/>
            <person name="Morin E."/>
            <person name="Murat C."/>
            <person name="Pangilinan J.L."/>
            <person name="Park R."/>
            <person name="Pearson M."/>
            <person name="Quesneville H."/>
            <person name="Rouhier N."/>
            <person name="Sakthikumar S."/>
            <person name="Salamov A.A."/>
            <person name="Schmutz J."/>
            <person name="Selles B."/>
            <person name="Shapiro H."/>
            <person name="Tanguay P."/>
            <person name="Tuskan G.A."/>
            <person name="Henrissat B."/>
            <person name="Van de Peer Y."/>
            <person name="Rouze P."/>
            <person name="Ellis J.G."/>
            <person name="Dodds P.N."/>
            <person name="Schein J.E."/>
            <person name="Zhong S."/>
            <person name="Hamelin R.C."/>
            <person name="Grigoriev I.V."/>
            <person name="Szabo L.J."/>
            <person name="Martin F."/>
        </authorList>
    </citation>
    <scope>NUCLEOTIDE SEQUENCE [LARGE SCALE GENOMIC DNA]</scope>
    <source>
        <strain evidence="2">CRL 75-36-700-3 / race SCCL</strain>
    </source>
</reference>
<name>H6QT91_PUCGT</name>
<organism evidence="1 2">
    <name type="scientific">Puccinia graminis f. sp. tritici (strain CRL 75-36-700-3 / race SCCL)</name>
    <name type="common">Black stem rust fungus</name>
    <dbReference type="NCBI Taxonomy" id="418459"/>
    <lineage>
        <taxon>Eukaryota</taxon>
        <taxon>Fungi</taxon>
        <taxon>Dikarya</taxon>
        <taxon>Basidiomycota</taxon>
        <taxon>Pucciniomycotina</taxon>
        <taxon>Pucciniomycetes</taxon>
        <taxon>Pucciniales</taxon>
        <taxon>Pucciniaceae</taxon>
        <taxon>Puccinia</taxon>
    </lineage>
</organism>
<evidence type="ECO:0000313" key="1">
    <source>
        <dbReference type="EMBL" id="EHS64059.1"/>
    </source>
</evidence>
<dbReference type="HOGENOM" id="CLU_2513749_0_0_1"/>
<gene>
    <name evidence="1" type="ORF">PGTG_22114</name>
</gene>
<dbReference type="InParanoid" id="H6QT91"/>
<dbReference type="RefSeq" id="XP_003889276.1">
    <property type="nucleotide sequence ID" value="XM_003889227.1"/>
</dbReference>
<dbReference type="KEGG" id="pgr:PGTG_22114"/>
<proteinExistence type="predicted"/>
<keyword evidence="2" id="KW-1185">Reference proteome</keyword>
<dbReference type="GeneID" id="13541669"/>
<dbReference type="Proteomes" id="UP000008783">
    <property type="component" value="Unassembled WGS sequence"/>
</dbReference>
<dbReference type="EMBL" id="DS178309">
    <property type="protein sequence ID" value="EHS64059.1"/>
    <property type="molecule type" value="Genomic_DNA"/>
</dbReference>